<dbReference type="GO" id="GO:0005524">
    <property type="term" value="F:ATP binding"/>
    <property type="evidence" value="ECO:0007669"/>
    <property type="project" value="UniProtKB-KW"/>
</dbReference>
<dbReference type="EMBL" id="HQ221963">
    <property type="protein sequence ID" value="ADW24362.1"/>
    <property type="molecule type" value="Genomic_DNA"/>
</dbReference>
<dbReference type="RefSeq" id="YP_004207857.1">
    <property type="nucleotide sequence ID" value="NC_015049.1"/>
</dbReference>
<dbReference type="GO" id="GO:0071897">
    <property type="term" value="P:DNA biosynthetic process"/>
    <property type="evidence" value="ECO:0007669"/>
    <property type="project" value="UniProtKB-KW"/>
</dbReference>
<proteinExistence type="predicted"/>
<feature type="compositionally biased region" description="Pro residues" evidence="7">
    <location>
        <begin position="185"/>
        <end position="194"/>
    </location>
</feature>
<feature type="compositionally biased region" description="Basic and acidic residues" evidence="7">
    <location>
        <begin position="156"/>
        <end position="175"/>
    </location>
</feature>
<evidence type="ECO:0000313" key="10">
    <source>
        <dbReference type="Proteomes" id="UP000134313"/>
    </source>
</evidence>
<feature type="compositionally biased region" description="Basic and acidic residues" evidence="7">
    <location>
        <begin position="217"/>
        <end position="227"/>
    </location>
</feature>
<keyword evidence="6" id="KW-0067">ATP-binding</keyword>
<organism evidence="8 10">
    <name type="scientific">Cricetid gammaherpesvirus 2</name>
    <dbReference type="NCBI Taxonomy" id="1605972"/>
    <lineage>
        <taxon>Viruses</taxon>
        <taxon>Duplodnaviria</taxon>
        <taxon>Heunggongvirae</taxon>
        <taxon>Peploviricota</taxon>
        <taxon>Herviviricetes</taxon>
        <taxon>Herpesvirales</taxon>
        <taxon>Orthoherpesviridae</taxon>
        <taxon>Gammaherpesvirinae</taxon>
        <taxon>Rhadinovirus</taxon>
        <taxon>Rhadinovirus cricetidgamma2</taxon>
    </lineage>
</organism>
<accession>E9M5K4</accession>
<evidence type="ECO:0000313" key="8">
    <source>
        <dbReference type="EMBL" id="ADW24362.1"/>
    </source>
</evidence>
<dbReference type="GO" id="GO:0006230">
    <property type="term" value="P:TMP biosynthetic process"/>
    <property type="evidence" value="ECO:0007669"/>
    <property type="project" value="InterPro"/>
</dbReference>
<dbReference type="InterPro" id="IPR001889">
    <property type="entry name" value="Herpes_TK"/>
</dbReference>
<dbReference type="OrthoDB" id="7738at10239"/>
<dbReference type="Proteomes" id="UP000134313">
    <property type="component" value="Segment"/>
</dbReference>
<sequence length="577" mass="64114">MATYNRSSSESDSDPLESGGSDQEEENPYVLPENDKVNTPQLINPDAEGEDSGHVYENLPFWGTIKDGSPNLRRGGDRASRRDGRSRQSSRASSRGRSPADCLAWERPLPPRPNGSESGPGARPKTSRVLVRYPPRCPGSSADAERRHGAVLPIGDEERRCRDVRSPIAGGRDDDVCSTDSDSEPTPPVAPAPPPREKVSRLGKLRGSLSRMVAGKGSEKTVEKDPKDQKTVNFITSMNGPMRFLAQVLRPCPDATFRHTYTVFFEGGIASGKTTAMLSAKEEGFSENILVVPEAQVFWNEVLENTCSGLYSVIKKGERGRATSASLLAHQMAFSIPFRTTREMLDNCSREPIYVQNHCNNYVLLDRHLLSPTVIFPFNFFLLRLMCLQDLVTCMSTFSATEMDTVVLMTVDAALARARIKRRGRKAEEGIKTKYLESLNVSINCVHNAWSLLNFLSPGTVVEALFFGQQPRLLFRRLGYSDARSRYLEGLFANSLFGHIRETIGCQGPDTVLASVLHGFCVHLQKIVILKVDADIYSGDVEGLWKDVYEKIQKSPAIKTCYLHWQPFAKYASSLKR</sequence>
<feature type="region of interest" description="Disordered" evidence="7">
    <location>
        <begin position="1"/>
        <end position="227"/>
    </location>
</feature>
<dbReference type="KEGG" id="vg:10192212"/>
<feature type="compositionally biased region" description="Basic and acidic residues" evidence="7">
    <location>
        <begin position="74"/>
        <end position="86"/>
    </location>
</feature>
<dbReference type="Pfam" id="PF00693">
    <property type="entry name" value="Herpes_TK"/>
    <property type="match status" value="1"/>
</dbReference>
<evidence type="ECO:0000256" key="4">
    <source>
        <dbReference type="ARBA" id="ARBA00022741"/>
    </source>
</evidence>
<reference evidence="10 11" key="1">
    <citation type="journal article" date="2011" name="J. Virol.">
        <title>Identification and sequencing of a novel rodent gammaherpesvirus that establishes acute and latent infection in laboratory mice.</title>
        <authorList>
            <person name="Loh J."/>
            <person name="Zhao G."/>
            <person name="Nelson C.A."/>
            <person name="Coder P."/>
            <person name="Droit L."/>
            <person name="Handley S.A."/>
            <person name="Johnson L.S."/>
            <person name="Vachharajani P."/>
            <person name="Guzman H."/>
            <person name="Tesh R.B."/>
            <person name="Wang D."/>
            <person name="Fremont D.H."/>
            <person name="Virgin H.W."/>
        </authorList>
    </citation>
    <scope>NUCLEOTIDE SEQUENCE [LARGE SCALE GENOMIC DNA]</scope>
</reference>
<dbReference type="InterPro" id="IPR027417">
    <property type="entry name" value="P-loop_NTPase"/>
</dbReference>
<keyword evidence="1" id="KW-0244">Early protein</keyword>
<dbReference type="Gene3D" id="3.40.50.300">
    <property type="entry name" value="P-loop containing nucleotide triphosphate hydrolases"/>
    <property type="match status" value="1"/>
</dbReference>
<protein>
    <submittedName>
        <fullName evidence="8">Thymidine kinase</fullName>
    </submittedName>
</protein>
<evidence type="ECO:0000256" key="1">
    <source>
        <dbReference type="ARBA" id="ARBA00022518"/>
    </source>
</evidence>
<evidence type="ECO:0000313" key="9">
    <source>
        <dbReference type="EMBL" id="ADW24444.1"/>
    </source>
</evidence>
<keyword evidence="2" id="KW-0237">DNA synthesis</keyword>
<evidence type="ECO:0000256" key="5">
    <source>
        <dbReference type="ARBA" id="ARBA00022777"/>
    </source>
</evidence>
<dbReference type="GO" id="GO:0004797">
    <property type="term" value="F:thymidine kinase activity"/>
    <property type="evidence" value="ECO:0007669"/>
    <property type="project" value="InterPro"/>
</dbReference>
<keyword evidence="4" id="KW-0547">Nucleotide-binding</keyword>
<feature type="compositionally biased region" description="Low complexity" evidence="7">
    <location>
        <begin position="87"/>
        <end position="97"/>
    </location>
</feature>
<gene>
    <name evidence="9" type="ORF">RHVP-L.21</name>
    <name evidence="8" type="ORF">RHVP.21</name>
</gene>
<dbReference type="SUPFAM" id="SSF52540">
    <property type="entry name" value="P-loop containing nucleoside triphosphate hydrolases"/>
    <property type="match status" value="1"/>
</dbReference>
<evidence type="ECO:0000256" key="7">
    <source>
        <dbReference type="SAM" id="MobiDB-lite"/>
    </source>
</evidence>
<keyword evidence="5 8" id="KW-0418">Kinase</keyword>
<dbReference type="Proteomes" id="UP000164320">
    <property type="component" value="Genome"/>
</dbReference>
<keyword evidence="3" id="KW-0808">Transferase</keyword>
<keyword evidence="10" id="KW-1185">Reference proteome</keyword>
<evidence type="ECO:0000256" key="6">
    <source>
        <dbReference type="ARBA" id="ARBA00022840"/>
    </source>
</evidence>
<evidence type="ECO:0000313" key="11">
    <source>
        <dbReference type="Proteomes" id="UP000164320"/>
    </source>
</evidence>
<dbReference type="GeneID" id="10192212"/>
<dbReference type="EMBL" id="HQ698924">
    <property type="protein sequence ID" value="ADW24444.1"/>
    <property type="molecule type" value="Genomic_DNA"/>
</dbReference>
<evidence type="ECO:0000256" key="3">
    <source>
        <dbReference type="ARBA" id="ARBA00022679"/>
    </source>
</evidence>
<evidence type="ECO:0000256" key="2">
    <source>
        <dbReference type="ARBA" id="ARBA00022634"/>
    </source>
</evidence>
<name>E9M5K4_9GAMA</name>